<feature type="domain" description="Valyl-tRNA synthetase tRNA-binding arm" evidence="14">
    <location>
        <begin position="133"/>
        <end position="195"/>
    </location>
</feature>
<evidence type="ECO:0000256" key="8">
    <source>
        <dbReference type="ARBA" id="ARBA00024407"/>
    </source>
</evidence>
<evidence type="ECO:0000256" key="3">
    <source>
        <dbReference type="ARBA" id="ARBA00022741"/>
    </source>
</evidence>
<keyword evidence="4" id="KW-0067">ATP-binding</keyword>
<gene>
    <name evidence="15" type="primary">valS'</name>
    <name evidence="15" type="ORF">Rifp1Sym_dk00090</name>
</gene>
<evidence type="ECO:0000313" key="15">
    <source>
        <dbReference type="EMBL" id="EGV50326.1"/>
    </source>
</evidence>
<evidence type="ECO:0000256" key="7">
    <source>
        <dbReference type="ARBA" id="ARBA00023146"/>
    </source>
</evidence>
<keyword evidence="7 15" id="KW-0030">Aminoacyl-tRNA synthetase</keyword>
<sequence>MPFITEEIWQQVAPLTSKDGETIMLQPYPSFRQALVDPETEQQMEWVMQFILGIRKIKGEMDIAPSKKVPVLLANASEQDATWAEAARPYLDFLARTESIIRLDEGDAGPESATALVGEMQVLIPLAGLIDKDAELARLEKEMGKLQAELERTDKKLANPNFVDKAPEAVVQKERDKLEVARRALADLETQAEKIRAL</sequence>
<feature type="coiled-coil region" evidence="12">
    <location>
        <begin position="129"/>
        <end position="198"/>
    </location>
</feature>
<keyword evidence="16" id="KW-1185">Reference proteome</keyword>
<dbReference type="PANTHER" id="PTHR11946">
    <property type="entry name" value="VALYL-TRNA SYNTHETASES"/>
    <property type="match status" value="1"/>
</dbReference>
<evidence type="ECO:0000256" key="12">
    <source>
        <dbReference type="SAM" id="Coils"/>
    </source>
</evidence>
<dbReference type="Proteomes" id="UP000004491">
    <property type="component" value="Unassembled WGS sequence"/>
</dbReference>
<keyword evidence="6 12" id="KW-0175">Coiled coil</keyword>
<dbReference type="Pfam" id="PF10458">
    <property type="entry name" value="Val_tRNA-synt_C"/>
    <property type="match status" value="1"/>
</dbReference>
<evidence type="ECO:0000256" key="2">
    <source>
        <dbReference type="ARBA" id="ARBA00022598"/>
    </source>
</evidence>
<protein>
    <recommendedName>
        <fullName evidence="8">Valine--tRNA ligase</fullName>
        <ecNumber evidence="1">6.1.1.9</ecNumber>
    </recommendedName>
    <alternativeName>
        <fullName evidence="9">Valyl-tRNA synthetase</fullName>
    </alternativeName>
</protein>
<evidence type="ECO:0000256" key="6">
    <source>
        <dbReference type="ARBA" id="ARBA00023054"/>
    </source>
</evidence>
<dbReference type="AlphaFoldDB" id="G2DGD3"/>
<keyword evidence="3" id="KW-0547">Nucleotide-binding</keyword>
<dbReference type="InterPro" id="IPR010978">
    <property type="entry name" value="tRNA-bd_arm"/>
</dbReference>
<dbReference type="PANTHER" id="PTHR11946:SF93">
    <property type="entry name" value="VALINE--TRNA LIGASE, CHLOROPLASTIC_MITOCHONDRIAL 2"/>
    <property type="match status" value="1"/>
</dbReference>
<dbReference type="EC" id="6.1.1.9" evidence="1"/>
<accession>G2DGD3</accession>
<keyword evidence="2 15" id="KW-0436">Ligase</keyword>
<dbReference type="FunFam" id="1.10.287.380:FF:000001">
    <property type="entry name" value="Valine--tRNA ligase"/>
    <property type="match status" value="1"/>
</dbReference>
<evidence type="ECO:0000256" key="9">
    <source>
        <dbReference type="ARBA" id="ARBA00029936"/>
    </source>
</evidence>
<evidence type="ECO:0000256" key="10">
    <source>
        <dbReference type="ARBA" id="ARBA00047552"/>
    </source>
</evidence>
<evidence type="ECO:0000313" key="16">
    <source>
        <dbReference type="Proteomes" id="UP000004491"/>
    </source>
</evidence>
<name>G2DGD3_9GAMM</name>
<proteinExistence type="inferred from homology"/>
<dbReference type="InterPro" id="IPR019499">
    <property type="entry name" value="Val-tRNA_synth_tRNA-bd"/>
</dbReference>
<dbReference type="GO" id="GO:0004832">
    <property type="term" value="F:valine-tRNA ligase activity"/>
    <property type="evidence" value="ECO:0007669"/>
    <property type="project" value="UniProtKB-EC"/>
</dbReference>
<evidence type="ECO:0000256" key="5">
    <source>
        <dbReference type="ARBA" id="ARBA00022917"/>
    </source>
</evidence>
<evidence type="ECO:0000256" key="11">
    <source>
        <dbReference type="ARBA" id="ARBA00060830"/>
    </source>
</evidence>
<evidence type="ECO:0000256" key="1">
    <source>
        <dbReference type="ARBA" id="ARBA00013169"/>
    </source>
</evidence>
<keyword evidence="5" id="KW-0648">Protein biosynthesis</keyword>
<feature type="domain" description="Methionyl/Valyl/Leucyl/Isoleucyl-tRNA synthetase anticodon-binding" evidence="13">
    <location>
        <begin position="1"/>
        <end position="72"/>
    </location>
</feature>
<organism evidence="15 16">
    <name type="scientific">endosymbiont of Riftia pachyptila</name>
    <name type="common">vent Ph05</name>
    <dbReference type="NCBI Taxonomy" id="1048808"/>
    <lineage>
        <taxon>Bacteria</taxon>
        <taxon>Pseudomonadati</taxon>
        <taxon>Pseudomonadota</taxon>
        <taxon>Gammaproteobacteria</taxon>
        <taxon>sulfur-oxidizing symbionts</taxon>
    </lineage>
</organism>
<dbReference type="GO" id="GO:0006438">
    <property type="term" value="P:valyl-tRNA aminoacylation"/>
    <property type="evidence" value="ECO:0007669"/>
    <property type="project" value="InterPro"/>
</dbReference>
<dbReference type="PATRIC" id="fig|1048808.3.peg.2713"/>
<dbReference type="InterPro" id="IPR037118">
    <property type="entry name" value="Val-tRNA_synth_C_sf"/>
</dbReference>
<evidence type="ECO:0000259" key="13">
    <source>
        <dbReference type="Pfam" id="PF08264"/>
    </source>
</evidence>
<evidence type="ECO:0000256" key="4">
    <source>
        <dbReference type="ARBA" id="ARBA00022840"/>
    </source>
</evidence>
<dbReference type="Pfam" id="PF08264">
    <property type="entry name" value="Anticodon_1"/>
    <property type="match status" value="1"/>
</dbReference>
<comment type="caution">
    <text evidence="15">The sequence shown here is derived from an EMBL/GenBank/DDBJ whole genome shotgun (WGS) entry which is preliminary data.</text>
</comment>
<dbReference type="Gene3D" id="1.10.730.10">
    <property type="entry name" value="Isoleucyl-tRNA Synthetase, Domain 1"/>
    <property type="match status" value="1"/>
</dbReference>
<dbReference type="EMBL" id="AFOC01000090">
    <property type="protein sequence ID" value="EGV50326.1"/>
    <property type="molecule type" value="Genomic_DNA"/>
</dbReference>
<dbReference type="InterPro" id="IPR013155">
    <property type="entry name" value="M/V/L/I-tRNA-synth_anticd-bd"/>
</dbReference>
<comment type="catalytic activity">
    <reaction evidence="10">
        <text>tRNA(Val) + L-valine + ATP = L-valyl-tRNA(Val) + AMP + diphosphate</text>
        <dbReference type="Rhea" id="RHEA:10704"/>
        <dbReference type="Rhea" id="RHEA-COMP:9672"/>
        <dbReference type="Rhea" id="RHEA-COMP:9708"/>
        <dbReference type="ChEBI" id="CHEBI:30616"/>
        <dbReference type="ChEBI" id="CHEBI:33019"/>
        <dbReference type="ChEBI" id="CHEBI:57762"/>
        <dbReference type="ChEBI" id="CHEBI:78442"/>
        <dbReference type="ChEBI" id="CHEBI:78537"/>
        <dbReference type="ChEBI" id="CHEBI:456215"/>
        <dbReference type="EC" id="6.1.1.9"/>
    </reaction>
</comment>
<dbReference type="InterPro" id="IPR009080">
    <property type="entry name" value="tRNAsynth_Ia_anticodon-bd"/>
</dbReference>
<reference evidence="15" key="1">
    <citation type="journal article" date="2011" name="ISME J.">
        <title>The endosymbionts of the deep-sea tubeworms Riftia pachyptila and Tevnia jerichonana share an identical physiology as revealed by proteogenomic analyses.</title>
        <authorList>
            <person name="Gardebrecht A."/>
            <person name="Markert S."/>
            <person name="Felbeck H."/>
            <person name="Thuermer A."/>
            <person name="Albrecht D."/>
            <person name="Wollherr A."/>
            <person name="Kabisch J."/>
            <person name="Lehmann R."/>
            <person name="Daniel R."/>
            <person name="Liesegang H."/>
            <person name="Hecker M."/>
            <person name="Sievert S.M."/>
            <person name="Schweder T."/>
        </authorList>
    </citation>
    <scope>NUCLEOTIDE SEQUENCE [LARGE SCALE GENOMIC DNA]</scope>
</reference>
<comment type="similarity">
    <text evidence="11">Belongs to the class-I aminoacyl-tRNA synthetase family. ValS type 1 subfamily.</text>
</comment>
<dbReference type="Gene3D" id="1.10.287.380">
    <property type="entry name" value="Valyl-tRNA synthetase, C-terminal domain"/>
    <property type="match status" value="1"/>
</dbReference>
<dbReference type="InterPro" id="IPR002303">
    <property type="entry name" value="Valyl-tRNA_ligase"/>
</dbReference>
<evidence type="ECO:0000259" key="14">
    <source>
        <dbReference type="Pfam" id="PF10458"/>
    </source>
</evidence>
<dbReference type="GO" id="GO:0005829">
    <property type="term" value="C:cytosol"/>
    <property type="evidence" value="ECO:0007669"/>
    <property type="project" value="TreeGrafter"/>
</dbReference>
<dbReference type="SUPFAM" id="SSF47323">
    <property type="entry name" value="Anticodon-binding domain of a subclass of class I aminoacyl-tRNA synthetases"/>
    <property type="match status" value="1"/>
</dbReference>
<dbReference type="SUPFAM" id="SSF46589">
    <property type="entry name" value="tRNA-binding arm"/>
    <property type="match status" value="1"/>
</dbReference>
<dbReference type="GO" id="GO:0005524">
    <property type="term" value="F:ATP binding"/>
    <property type="evidence" value="ECO:0007669"/>
    <property type="project" value="UniProtKB-KW"/>
</dbReference>